<gene>
    <name evidence="2" type="ORF">C461_07504</name>
</gene>
<feature type="transmembrane region" description="Helical" evidence="1">
    <location>
        <begin position="70"/>
        <end position="92"/>
    </location>
</feature>
<dbReference type="PATRIC" id="fig|1230454.4.peg.1518"/>
<dbReference type="Pfam" id="PF19656">
    <property type="entry name" value="DUF6159"/>
    <property type="match status" value="1"/>
</dbReference>
<organism evidence="2 3">
    <name type="scientific">Halorubrum aidingense JCM 13560</name>
    <dbReference type="NCBI Taxonomy" id="1230454"/>
    <lineage>
        <taxon>Archaea</taxon>
        <taxon>Methanobacteriati</taxon>
        <taxon>Methanobacteriota</taxon>
        <taxon>Stenosarchaea group</taxon>
        <taxon>Halobacteria</taxon>
        <taxon>Halobacteriales</taxon>
        <taxon>Haloferacaceae</taxon>
        <taxon>Halorubrum</taxon>
    </lineage>
</organism>
<dbReference type="RefSeq" id="WP_008000016.1">
    <property type="nucleotide sequence ID" value="NZ_AOJI01000022.1"/>
</dbReference>
<feature type="transmembrane region" description="Helical" evidence="1">
    <location>
        <begin position="193"/>
        <end position="217"/>
    </location>
</feature>
<dbReference type="InterPro" id="IPR046157">
    <property type="entry name" value="DUF6159"/>
</dbReference>
<feature type="transmembrane region" description="Helical" evidence="1">
    <location>
        <begin position="146"/>
        <end position="172"/>
    </location>
</feature>
<feature type="transmembrane region" description="Helical" evidence="1">
    <location>
        <begin position="36"/>
        <end position="64"/>
    </location>
</feature>
<name>M0PDG8_9EURY</name>
<evidence type="ECO:0000313" key="2">
    <source>
        <dbReference type="EMBL" id="EMA67554.1"/>
    </source>
</evidence>
<keyword evidence="3" id="KW-1185">Reference proteome</keyword>
<comment type="caution">
    <text evidence="2">The sequence shown here is derived from an EMBL/GenBank/DDBJ whole genome shotgun (WGS) entry which is preliminary data.</text>
</comment>
<evidence type="ECO:0008006" key="4">
    <source>
        <dbReference type="Google" id="ProtNLM"/>
    </source>
</evidence>
<proteinExistence type="predicted"/>
<dbReference type="AlphaFoldDB" id="M0PDG8"/>
<evidence type="ECO:0000313" key="3">
    <source>
        <dbReference type="Proteomes" id="UP000011575"/>
    </source>
</evidence>
<feature type="transmembrane region" description="Helical" evidence="1">
    <location>
        <begin position="223"/>
        <end position="247"/>
    </location>
</feature>
<keyword evidence="1" id="KW-1133">Transmembrane helix</keyword>
<keyword evidence="1" id="KW-0472">Membrane</keyword>
<accession>M0PDG8</accession>
<reference evidence="2 3" key="1">
    <citation type="journal article" date="2014" name="PLoS Genet.">
        <title>Phylogenetically driven sequencing of extremely halophilic archaea reveals strategies for static and dynamic osmo-response.</title>
        <authorList>
            <person name="Becker E.A."/>
            <person name="Seitzer P.M."/>
            <person name="Tritt A."/>
            <person name="Larsen D."/>
            <person name="Krusor M."/>
            <person name="Yao A.I."/>
            <person name="Wu D."/>
            <person name="Madern D."/>
            <person name="Eisen J.A."/>
            <person name="Darling A.E."/>
            <person name="Facciotti M.T."/>
        </authorList>
    </citation>
    <scope>NUCLEOTIDE SEQUENCE [LARGE SCALE GENOMIC DNA]</scope>
    <source>
        <strain evidence="2 3">JCM 13560</strain>
    </source>
</reference>
<feature type="transmembrane region" description="Helical" evidence="1">
    <location>
        <begin position="113"/>
        <end position="134"/>
    </location>
</feature>
<sequence length="299" mass="31556">MVTRTPSRRIGFFDRIRTGWTLTKDSASVIRDSPELLAFPLLAGVASAAFLVVFFVPMLIANLVGSGLEYLALFGWYFVTTFLSTYAAAALVHATNETFHGRDPSVRESLSAVSGRLGPIAAWSLISATVSVLLKALEDSDNPLAGLLGVLFSVGWAIMTFFVVPVIVFEDVSVTGMFSRSAETFRATWGETLGAGFGVTLVVGLFGLGLAVVALAVSLPLAAVFPVAGGVLAVLLVAVAIATTYLLSQTIWGVAKTALYVYAAEGQAPSQFENFEFETLGGRTEKRASPGNAGTRDTL</sequence>
<evidence type="ECO:0000256" key="1">
    <source>
        <dbReference type="SAM" id="Phobius"/>
    </source>
</evidence>
<dbReference type="EMBL" id="AOJI01000022">
    <property type="protein sequence ID" value="EMA67554.1"/>
    <property type="molecule type" value="Genomic_DNA"/>
</dbReference>
<dbReference type="Proteomes" id="UP000011575">
    <property type="component" value="Unassembled WGS sequence"/>
</dbReference>
<protein>
    <recommendedName>
        <fullName evidence="4">Glycerophosphoryl diester phosphodiesterase membrane domain-containing protein</fullName>
    </recommendedName>
</protein>
<dbReference type="OrthoDB" id="163788at2157"/>
<keyword evidence="1" id="KW-0812">Transmembrane</keyword>